<organism evidence="1 2">
    <name type="scientific">Polymorphospora lycopeni</name>
    <dbReference type="NCBI Taxonomy" id="3140240"/>
    <lineage>
        <taxon>Bacteria</taxon>
        <taxon>Bacillati</taxon>
        <taxon>Actinomycetota</taxon>
        <taxon>Actinomycetes</taxon>
        <taxon>Micromonosporales</taxon>
        <taxon>Micromonosporaceae</taxon>
        <taxon>Polymorphospora</taxon>
    </lineage>
</organism>
<name>A0ABV5CXW8_9ACTN</name>
<accession>A0ABV5CXW8</accession>
<reference evidence="1 2" key="1">
    <citation type="submission" date="2024-04" db="EMBL/GenBank/DDBJ databases">
        <title>Polymorphospora sp. isolated from Baiyangdian Lake in Xiong'an New Area.</title>
        <authorList>
            <person name="Zhang X."/>
            <person name="Liu J."/>
        </authorList>
    </citation>
    <scope>NUCLEOTIDE SEQUENCE [LARGE SCALE GENOMIC DNA]</scope>
    <source>
        <strain evidence="1 2">2-325</strain>
    </source>
</reference>
<evidence type="ECO:0000313" key="2">
    <source>
        <dbReference type="Proteomes" id="UP001582793"/>
    </source>
</evidence>
<protein>
    <submittedName>
        <fullName evidence="1">Uncharacterized protein</fullName>
    </submittedName>
</protein>
<gene>
    <name evidence="1" type="ORF">AAFH96_27450</name>
</gene>
<keyword evidence="2" id="KW-1185">Reference proteome</keyword>
<dbReference type="Proteomes" id="UP001582793">
    <property type="component" value="Unassembled WGS sequence"/>
</dbReference>
<evidence type="ECO:0000313" key="1">
    <source>
        <dbReference type="EMBL" id="MFB6396812.1"/>
    </source>
</evidence>
<dbReference type="RefSeq" id="WP_375736126.1">
    <property type="nucleotide sequence ID" value="NZ_JBCGDC010000108.1"/>
</dbReference>
<proteinExistence type="predicted"/>
<sequence length="66" mass="7531">MTIRARKAPTVRIRLHGTPAEITATLATLAVTLDIHTISRRYRDRSPSTLERIYLDASPRRTKESK</sequence>
<comment type="caution">
    <text evidence="1">The sequence shown here is derived from an EMBL/GenBank/DDBJ whole genome shotgun (WGS) entry which is preliminary data.</text>
</comment>
<dbReference type="EMBL" id="JBCGDC010000108">
    <property type="protein sequence ID" value="MFB6396812.1"/>
    <property type="molecule type" value="Genomic_DNA"/>
</dbReference>